<feature type="binding site" evidence="10">
    <location>
        <position position="57"/>
    </location>
    <ligand>
        <name>Mg(2+)</name>
        <dbReference type="ChEBI" id="CHEBI:18420"/>
    </ligand>
</feature>
<comment type="function">
    <text evidence="10">Transfers the 4'-phosphopantetheine moiety from coenzyme A to a Ser of acyl-carrier-protein.</text>
</comment>
<dbReference type="EC" id="2.7.8.7" evidence="10"/>
<comment type="subcellular location">
    <subcellularLocation>
        <location evidence="10">Cytoplasm</location>
    </subcellularLocation>
</comment>
<evidence type="ECO:0000256" key="5">
    <source>
        <dbReference type="ARBA" id="ARBA00022842"/>
    </source>
</evidence>
<comment type="function">
    <text evidence="9">Transfers the 4'-phosphopantetheine moiety from coenzyme A to the 'Ser-36' of acyl-carrier-protein.</text>
</comment>
<comment type="similarity">
    <text evidence="10">Belongs to the P-Pant transferase superfamily. AcpS family.</text>
</comment>
<keyword evidence="5 10" id="KW-0460">Magnesium</keyword>
<dbReference type="GO" id="GO:0006633">
    <property type="term" value="P:fatty acid biosynthetic process"/>
    <property type="evidence" value="ECO:0007669"/>
    <property type="project" value="UniProtKB-UniRule"/>
</dbReference>
<protein>
    <recommendedName>
        <fullName evidence="10">Holo-[acyl-carrier-protein] synthase</fullName>
        <shortName evidence="10">Holo-ACP synthase</shortName>
        <ecNumber evidence="10">2.7.8.7</ecNumber>
    </recommendedName>
    <alternativeName>
        <fullName evidence="10">4'-phosphopantetheinyl transferase AcpS</fullName>
    </alternativeName>
</protein>
<dbReference type="HAMAP" id="MF_00101">
    <property type="entry name" value="AcpS"/>
    <property type="match status" value="1"/>
</dbReference>
<evidence type="ECO:0000256" key="10">
    <source>
        <dbReference type="HAMAP-Rule" id="MF_00101"/>
    </source>
</evidence>
<dbReference type="Proteomes" id="UP000178885">
    <property type="component" value="Unassembled WGS sequence"/>
</dbReference>
<dbReference type="InterPro" id="IPR008278">
    <property type="entry name" value="4-PPantetheinyl_Trfase_dom"/>
</dbReference>
<proteinExistence type="inferred from homology"/>
<sequence>MIFGIGTDIVRVARMQQDIERFGDKFAERILTAGELEEYRRDNRRAHFLARRFAAKEAAAKAMGTGFSQGIHLREIGVAHDASGKPLLEFSGAAAQFLTRNGVLQVNVSLADEEDHAVAFVTLETG</sequence>
<keyword evidence="7 10" id="KW-0275">Fatty acid biosynthesis</keyword>
<feature type="binding site" evidence="10">
    <location>
        <position position="8"/>
    </location>
    <ligand>
        <name>Mg(2+)</name>
        <dbReference type="ChEBI" id="CHEBI:18420"/>
    </ligand>
</feature>
<keyword evidence="1 10" id="KW-0444">Lipid biosynthesis</keyword>
<dbReference type="GO" id="GO:0005737">
    <property type="term" value="C:cytoplasm"/>
    <property type="evidence" value="ECO:0007669"/>
    <property type="project" value="UniProtKB-SubCell"/>
</dbReference>
<evidence type="ECO:0000256" key="9">
    <source>
        <dbReference type="ARBA" id="ARBA00054726"/>
    </source>
</evidence>
<gene>
    <name evidence="10" type="primary">acpS</name>
    <name evidence="12" type="ORF">A2151_04525</name>
</gene>
<evidence type="ECO:0000256" key="3">
    <source>
        <dbReference type="ARBA" id="ARBA00022723"/>
    </source>
</evidence>
<accession>A0A1F6TLI8</accession>
<evidence type="ECO:0000313" key="13">
    <source>
        <dbReference type="Proteomes" id="UP000178885"/>
    </source>
</evidence>
<keyword evidence="10" id="KW-0963">Cytoplasm</keyword>
<evidence type="ECO:0000256" key="8">
    <source>
        <dbReference type="ARBA" id="ARBA00050875"/>
    </source>
</evidence>
<dbReference type="GO" id="GO:0000287">
    <property type="term" value="F:magnesium ion binding"/>
    <property type="evidence" value="ECO:0007669"/>
    <property type="project" value="UniProtKB-UniRule"/>
</dbReference>
<dbReference type="FunFam" id="3.90.470.20:FF:000001">
    <property type="entry name" value="Holo-[acyl-carrier-protein] synthase"/>
    <property type="match status" value="1"/>
</dbReference>
<dbReference type="Gene3D" id="3.90.470.20">
    <property type="entry name" value="4'-phosphopantetheinyl transferase domain"/>
    <property type="match status" value="1"/>
</dbReference>
<dbReference type="STRING" id="1817760.A2151_04525"/>
<dbReference type="NCBIfam" id="TIGR00516">
    <property type="entry name" value="acpS"/>
    <property type="match status" value="1"/>
</dbReference>
<keyword evidence="6 10" id="KW-0443">Lipid metabolism</keyword>
<name>A0A1F6TLI8_9PROT</name>
<comment type="caution">
    <text evidence="12">The sequence shown here is derived from an EMBL/GenBank/DDBJ whole genome shotgun (WGS) entry which is preliminary data.</text>
</comment>
<evidence type="ECO:0000256" key="1">
    <source>
        <dbReference type="ARBA" id="ARBA00022516"/>
    </source>
</evidence>
<comment type="cofactor">
    <cofactor evidence="10">
        <name>Mg(2+)</name>
        <dbReference type="ChEBI" id="CHEBI:18420"/>
    </cofactor>
</comment>
<evidence type="ECO:0000256" key="7">
    <source>
        <dbReference type="ARBA" id="ARBA00023160"/>
    </source>
</evidence>
<dbReference type="InterPro" id="IPR037143">
    <property type="entry name" value="4-PPantetheinyl_Trfase_dom_sf"/>
</dbReference>
<evidence type="ECO:0000259" key="11">
    <source>
        <dbReference type="Pfam" id="PF01648"/>
    </source>
</evidence>
<dbReference type="Pfam" id="PF01648">
    <property type="entry name" value="ACPS"/>
    <property type="match status" value="1"/>
</dbReference>
<dbReference type="InterPro" id="IPR002582">
    <property type="entry name" value="ACPS"/>
</dbReference>
<dbReference type="EMBL" id="MFSU01000091">
    <property type="protein sequence ID" value="OGI45948.1"/>
    <property type="molecule type" value="Genomic_DNA"/>
</dbReference>
<dbReference type="AlphaFoldDB" id="A0A1F6TLI8"/>
<dbReference type="GO" id="GO:0008897">
    <property type="term" value="F:holo-[acyl-carrier-protein] synthase activity"/>
    <property type="evidence" value="ECO:0007669"/>
    <property type="project" value="UniProtKB-UniRule"/>
</dbReference>
<dbReference type="SUPFAM" id="SSF56214">
    <property type="entry name" value="4'-phosphopantetheinyl transferase"/>
    <property type="match status" value="1"/>
</dbReference>
<comment type="catalytic activity">
    <reaction evidence="8 10">
        <text>apo-[ACP] + CoA = holo-[ACP] + adenosine 3',5'-bisphosphate + H(+)</text>
        <dbReference type="Rhea" id="RHEA:12068"/>
        <dbReference type="Rhea" id="RHEA-COMP:9685"/>
        <dbReference type="Rhea" id="RHEA-COMP:9690"/>
        <dbReference type="ChEBI" id="CHEBI:15378"/>
        <dbReference type="ChEBI" id="CHEBI:29999"/>
        <dbReference type="ChEBI" id="CHEBI:57287"/>
        <dbReference type="ChEBI" id="CHEBI:58343"/>
        <dbReference type="ChEBI" id="CHEBI:64479"/>
        <dbReference type="EC" id="2.7.8.7"/>
    </reaction>
</comment>
<keyword evidence="3 10" id="KW-0479">Metal-binding</keyword>
<dbReference type="InterPro" id="IPR004568">
    <property type="entry name" value="Ppantetheine-prot_Trfase_dom"/>
</dbReference>
<keyword evidence="4 10" id="KW-0276">Fatty acid metabolism</keyword>
<organism evidence="12 13">
    <name type="scientific">Candidatus Muproteobacteria bacterium RBG_16_65_34</name>
    <dbReference type="NCBI Taxonomy" id="1817760"/>
    <lineage>
        <taxon>Bacteria</taxon>
        <taxon>Pseudomonadati</taxon>
        <taxon>Pseudomonadota</taxon>
        <taxon>Candidatus Muproteobacteria</taxon>
    </lineage>
</organism>
<feature type="domain" description="4'-phosphopantetheinyl transferase" evidence="11">
    <location>
        <begin position="4"/>
        <end position="120"/>
    </location>
</feature>
<reference evidence="12 13" key="1">
    <citation type="journal article" date="2016" name="Nat. Commun.">
        <title>Thousands of microbial genomes shed light on interconnected biogeochemical processes in an aquifer system.</title>
        <authorList>
            <person name="Anantharaman K."/>
            <person name="Brown C.T."/>
            <person name="Hug L.A."/>
            <person name="Sharon I."/>
            <person name="Castelle C.J."/>
            <person name="Probst A.J."/>
            <person name="Thomas B.C."/>
            <person name="Singh A."/>
            <person name="Wilkins M.J."/>
            <person name="Karaoz U."/>
            <person name="Brodie E.L."/>
            <person name="Williams K.H."/>
            <person name="Hubbard S.S."/>
            <person name="Banfield J.F."/>
        </authorList>
    </citation>
    <scope>NUCLEOTIDE SEQUENCE [LARGE SCALE GENOMIC DNA]</scope>
</reference>
<keyword evidence="2 10" id="KW-0808">Transferase</keyword>
<evidence type="ECO:0000313" key="12">
    <source>
        <dbReference type="EMBL" id="OGI45948.1"/>
    </source>
</evidence>
<evidence type="ECO:0000256" key="6">
    <source>
        <dbReference type="ARBA" id="ARBA00023098"/>
    </source>
</evidence>
<evidence type="ECO:0000256" key="2">
    <source>
        <dbReference type="ARBA" id="ARBA00022679"/>
    </source>
</evidence>
<dbReference type="NCBIfam" id="TIGR00556">
    <property type="entry name" value="pantethn_trn"/>
    <property type="match status" value="1"/>
</dbReference>
<evidence type="ECO:0000256" key="4">
    <source>
        <dbReference type="ARBA" id="ARBA00022832"/>
    </source>
</evidence>